<gene>
    <name evidence="6" type="primary">pqqE_27</name>
    <name evidence="6" type="ORF">SDC9_62158</name>
</gene>
<dbReference type="Gene3D" id="3.20.20.70">
    <property type="entry name" value="Aldolase class I"/>
    <property type="match status" value="1"/>
</dbReference>
<dbReference type="InterPro" id="IPR034474">
    <property type="entry name" value="Methyltransferase_Class_D"/>
</dbReference>
<keyword evidence="3" id="KW-0408">Iron</keyword>
<protein>
    <submittedName>
        <fullName evidence="6">Coenzyme PQQ synthesis protein E</fullName>
    </submittedName>
</protein>
<dbReference type="SFLD" id="SFLDG01100">
    <property type="entry name" value="methyltransferase_(Class_D)"/>
    <property type="match status" value="1"/>
</dbReference>
<dbReference type="GO" id="GO:0051536">
    <property type="term" value="F:iron-sulfur cluster binding"/>
    <property type="evidence" value="ECO:0007669"/>
    <property type="project" value="UniProtKB-KW"/>
</dbReference>
<proteinExistence type="predicted"/>
<dbReference type="PANTHER" id="PTHR43306">
    <property type="entry name" value="7,8-DIHYDRO-6-HYDROXYMETHYLPTERIN DIMETHYLTRANSFERASE"/>
    <property type="match status" value="1"/>
</dbReference>
<evidence type="ECO:0000256" key="4">
    <source>
        <dbReference type="ARBA" id="ARBA00023014"/>
    </source>
</evidence>
<dbReference type="InterPro" id="IPR056488">
    <property type="entry name" value="Zn_ribbon_HMPTM"/>
</dbReference>
<dbReference type="SFLD" id="SFLDG01067">
    <property type="entry name" value="SPASM/twitch_domain_containing"/>
    <property type="match status" value="1"/>
</dbReference>
<dbReference type="InterPro" id="IPR013785">
    <property type="entry name" value="Aldolase_TIM"/>
</dbReference>
<comment type="caution">
    <text evidence="6">The sequence shown here is derived from an EMBL/GenBank/DDBJ whole genome shotgun (WGS) entry which is preliminary data.</text>
</comment>
<accession>A0A644XHU9</accession>
<dbReference type="SUPFAM" id="SSF102114">
    <property type="entry name" value="Radical SAM enzymes"/>
    <property type="match status" value="1"/>
</dbReference>
<keyword evidence="4" id="KW-0411">Iron-sulfur</keyword>
<dbReference type="NCBIfam" id="NF045646">
    <property type="entry name" value="rSAM_Se_TrsS"/>
    <property type="match status" value="1"/>
</dbReference>
<dbReference type="InterPro" id="IPR058240">
    <property type="entry name" value="rSAM_sf"/>
</dbReference>
<feature type="domain" description="Radical SAM core" evidence="5">
    <location>
        <begin position="107"/>
        <end position="321"/>
    </location>
</feature>
<evidence type="ECO:0000256" key="1">
    <source>
        <dbReference type="ARBA" id="ARBA00022691"/>
    </source>
</evidence>
<dbReference type="PROSITE" id="PS51918">
    <property type="entry name" value="RADICAL_SAM"/>
    <property type="match status" value="1"/>
</dbReference>
<dbReference type="InterPro" id="IPR007197">
    <property type="entry name" value="rSAM"/>
</dbReference>
<dbReference type="Pfam" id="PF23545">
    <property type="entry name" value="Zn_ribbon_HMPTM"/>
    <property type="match status" value="1"/>
</dbReference>
<dbReference type="CDD" id="cd01335">
    <property type="entry name" value="Radical_SAM"/>
    <property type="match status" value="1"/>
</dbReference>
<evidence type="ECO:0000259" key="5">
    <source>
        <dbReference type="PROSITE" id="PS51918"/>
    </source>
</evidence>
<dbReference type="EMBL" id="VSSQ01002499">
    <property type="protein sequence ID" value="MPM15786.1"/>
    <property type="molecule type" value="Genomic_DNA"/>
</dbReference>
<sequence length="458" mass="50108">MPRRARIPVRRLAAKKKPQINRRFSKTKSVCPVCLAVIDAWRTVGEDGRIYLEKSCPLHGDFSALIWDGPFEEYKAWGRENRGNTPKVTVPALVGCPRDCGLCENHESTGCCVLLELTSRCNLCCPVCFASSGERGRDTSVEEIEGLYDMLMSRGGPFNIQLSGGEPTVRDDLPQIIALGREKGFTFFQLNTNGLRLAEEQGYAKTLDAAGLSCVFLQFDGVTETPNRILRGRDLLKIKLAAIAACKEAGLSVVLVPTVAPGVNDCELGAILDFALSLSPTVRGVHFQPISYFGRCALKAPLERLTIPKMLRLIEEQTGGRMKKIDFGGGGAESPYCSFHASYRAGEDGTFKALVKRQDICCCVKSSQARDTVAWQWGNGALPAAGGVPGDTASLDAFLEQARTATFTVSGMLFQDAFTLDLERLRRCYICEADLERGMVPFCAYNLTDLGGRALYRK</sequence>
<evidence type="ECO:0000313" key="6">
    <source>
        <dbReference type="EMBL" id="MPM15786.1"/>
    </source>
</evidence>
<keyword evidence="1" id="KW-0949">S-adenosyl-L-methionine</keyword>
<dbReference type="PANTHER" id="PTHR43306:SF1">
    <property type="entry name" value="7,8-DIHYDRO-6-HYDROXYMETHYLPTERIN DIMETHYLTRANSFERASE"/>
    <property type="match status" value="1"/>
</dbReference>
<keyword evidence="2" id="KW-0479">Metal-binding</keyword>
<reference evidence="6" key="1">
    <citation type="submission" date="2019-08" db="EMBL/GenBank/DDBJ databases">
        <authorList>
            <person name="Kucharzyk K."/>
            <person name="Murdoch R.W."/>
            <person name="Higgins S."/>
            <person name="Loffler F."/>
        </authorList>
    </citation>
    <scope>NUCLEOTIDE SEQUENCE</scope>
</reference>
<evidence type="ECO:0000256" key="2">
    <source>
        <dbReference type="ARBA" id="ARBA00022723"/>
    </source>
</evidence>
<dbReference type="SFLD" id="SFLDS00029">
    <property type="entry name" value="Radical_SAM"/>
    <property type="match status" value="1"/>
</dbReference>
<evidence type="ECO:0000256" key="3">
    <source>
        <dbReference type="ARBA" id="ARBA00023004"/>
    </source>
</evidence>
<dbReference type="GO" id="GO:0046872">
    <property type="term" value="F:metal ion binding"/>
    <property type="evidence" value="ECO:0007669"/>
    <property type="project" value="UniProtKB-KW"/>
</dbReference>
<dbReference type="InterPro" id="IPR054698">
    <property type="entry name" value="rSAM_Se_TrsS"/>
</dbReference>
<organism evidence="6">
    <name type="scientific">bioreactor metagenome</name>
    <dbReference type="NCBI Taxonomy" id="1076179"/>
    <lineage>
        <taxon>unclassified sequences</taxon>
        <taxon>metagenomes</taxon>
        <taxon>ecological metagenomes</taxon>
    </lineage>
</organism>
<dbReference type="GO" id="GO:0003824">
    <property type="term" value="F:catalytic activity"/>
    <property type="evidence" value="ECO:0007669"/>
    <property type="project" value="InterPro"/>
</dbReference>
<name>A0A644XHU9_9ZZZZ</name>
<dbReference type="AlphaFoldDB" id="A0A644XHU9"/>
<dbReference type="Pfam" id="PF04055">
    <property type="entry name" value="Radical_SAM"/>
    <property type="match status" value="1"/>
</dbReference>